<dbReference type="OrthoDB" id="7959514at2"/>
<dbReference type="RefSeq" id="WP_133284074.1">
    <property type="nucleotide sequence ID" value="NZ_SMSI01000001.1"/>
</dbReference>
<evidence type="ECO:0000313" key="2">
    <source>
        <dbReference type="EMBL" id="TDH39243.1"/>
    </source>
</evidence>
<gene>
    <name evidence="2" type="ORF">E2A64_09305</name>
</gene>
<keyword evidence="1" id="KW-0812">Transmembrane</keyword>
<dbReference type="EMBL" id="SMSI01000001">
    <property type="protein sequence ID" value="TDH39243.1"/>
    <property type="molecule type" value="Genomic_DNA"/>
</dbReference>
<sequence length="251" mass="27329">MSESTADIDQAPLFSAPFIWKLTAGIATLCALTIAISAAGRMFGQSMILAGHTEDTTPHQIVIGTDVLELPANVIRFEAARRDGVQEAIDTYFAWPGMGGYSEANRQVFNQTNSADGLIFAQLTQATMSRDMSGRYEPIYKRIVEGSPVPGPGGLVSYRIRSDAGYSSELLYVDQAGGLKPYVVRCLIENGQTGAISTQTGCQRDIFIGQDLSLTYRFSIDLLPQWREIEADVRARFENALGKTDSTARNG</sequence>
<accession>A0A4R5PQR2</accession>
<dbReference type="AlphaFoldDB" id="A0A4R5PQR2"/>
<name>A0A4R5PQR2_9HYPH</name>
<proteinExistence type="predicted"/>
<dbReference type="Proteomes" id="UP000295131">
    <property type="component" value="Unassembled WGS sequence"/>
</dbReference>
<protein>
    <submittedName>
        <fullName evidence="2">Uncharacterized protein</fullName>
    </submittedName>
</protein>
<keyword evidence="1" id="KW-0472">Membrane</keyword>
<comment type="caution">
    <text evidence="2">The sequence shown here is derived from an EMBL/GenBank/DDBJ whole genome shotgun (WGS) entry which is preliminary data.</text>
</comment>
<evidence type="ECO:0000256" key="1">
    <source>
        <dbReference type="SAM" id="Phobius"/>
    </source>
</evidence>
<reference evidence="2 3" key="1">
    <citation type="journal article" date="2013" name="Int. J. Syst. Evol. Microbiol.">
        <title>Hoeflea suaedae sp. nov., an endophytic bacterium isolated from the root of the halophyte Suaeda maritima.</title>
        <authorList>
            <person name="Chung E.J."/>
            <person name="Park J.A."/>
            <person name="Pramanik P."/>
            <person name="Bibi F."/>
            <person name="Jeon C.O."/>
            <person name="Chung Y.R."/>
        </authorList>
    </citation>
    <scope>NUCLEOTIDE SEQUENCE [LARGE SCALE GENOMIC DNA]</scope>
    <source>
        <strain evidence="2 3">YC6898</strain>
    </source>
</reference>
<keyword evidence="3" id="KW-1185">Reference proteome</keyword>
<feature type="transmembrane region" description="Helical" evidence="1">
    <location>
        <begin position="18"/>
        <end position="39"/>
    </location>
</feature>
<organism evidence="2 3">
    <name type="scientific">Pseudohoeflea suaedae</name>
    <dbReference type="NCBI Taxonomy" id="877384"/>
    <lineage>
        <taxon>Bacteria</taxon>
        <taxon>Pseudomonadati</taxon>
        <taxon>Pseudomonadota</taxon>
        <taxon>Alphaproteobacteria</taxon>
        <taxon>Hyphomicrobiales</taxon>
        <taxon>Rhizobiaceae</taxon>
        <taxon>Pseudohoeflea</taxon>
    </lineage>
</organism>
<evidence type="ECO:0000313" key="3">
    <source>
        <dbReference type="Proteomes" id="UP000295131"/>
    </source>
</evidence>
<keyword evidence="1" id="KW-1133">Transmembrane helix</keyword>